<dbReference type="EMBL" id="JAIWOZ010000005">
    <property type="protein sequence ID" value="KAH6604663.1"/>
    <property type="molecule type" value="Genomic_DNA"/>
</dbReference>
<evidence type="ECO:0000313" key="2">
    <source>
        <dbReference type="EMBL" id="KAH6604663.1"/>
    </source>
</evidence>
<accession>A0A9P8QL11</accession>
<feature type="region of interest" description="Disordered" evidence="1">
    <location>
        <begin position="50"/>
        <end position="69"/>
    </location>
</feature>
<dbReference type="AlphaFoldDB" id="A0A9P8QL11"/>
<feature type="region of interest" description="Disordered" evidence="1">
    <location>
        <begin position="76"/>
        <end position="146"/>
    </location>
</feature>
<proteinExistence type="predicted"/>
<name>A0A9P8QL11_9HYPO</name>
<feature type="compositionally biased region" description="Low complexity" evidence="1">
    <location>
        <begin position="50"/>
        <end position="64"/>
    </location>
</feature>
<reference evidence="2" key="1">
    <citation type="submission" date="2021-08" db="EMBL/GenBank/DDBJ databases">
        <title>Chromosome-Level Trichoderma cornu-damae using Hi-C Data.</title>
        <authorList>
            <person name="Kim C.S."/>
        </authorList>
    </citation>
    <scope>NUCLEOTIDE SEQUENCE</scope>
    <source>
        <strain evidence="2">KA19-0412C</strain>
    </source>
</reference>
<evidence type="ECO:0000256" key="1">
    <source>
        <dbReference type="SAM" id="MobiDB-lite"/>
    </source>
</evidence>
<dbReference type="OrthoDB" id="4897217at2759"/>
<evidence type="ECO:0000313" key="3">
    <source>
        <dbReference type="Proteomes" id="UP000827724"/>
    </source>
</evidence>
<gene>
    <name evidence="2" type="ORF">Trco_006370</name>
</gene>
<organism evidence="2 3">
    <name type="scientific">Trichoderma cornu-damae</name>
    <dbReference type="NCBI Taxonomy" id="654480"/>
    <lineage>
        <taxon>Eukaryota</taxon>
        <taxon>Fungi</taxon>
        <taxon>Dikarya</taxon>
        <taxon>Ascomycota</taxon>
        <taxon>Pezizomycotina</taxon>
        <taxon>Sordariomycetes</taxon>
        <taxon>Hypocreomycetidae</taxon>
        <taxon>Hypocreales</taxon>
        <taxon>Hypocreaceae</taxon>
        <taxon>Trichoderma</taxon>
    </lineage>
</organism>
<protein>
    <submittedName>
        <fullName evidence="2">Uncharacterized protein</fullName>
    </submittedName>
</protein>
<keyword evidence="3" id="KW-1185">Reference proteome</keyword>
<feature type="compositionally biased region" description="Basic residues" evidence="1">
    <location>
        <begin position="76"/>
        <end position="87"/>
    </location>
</feature>
<sequence length="160" mass="17638">MDDLPPSPACPLMSPSKQNRILIWRNEVASASASCATASNYSAPSLITTTTASSASLSPSELATMSRSSRLWHKVKTQFSGRKRRRSSMANGEVPDVMMPPRKGDVTRTAMYQNLRPGEPRPETGDEEAVPGQESSHGRGRSLWEKQKRLLRASRLLNQQ</sequence>
<comment type="caution">
    <text evidence="2">The sequence shown here is derived from an EMBL/GenBank/DDBJ whole genome shotgun (WGS) entry which is preliminary data.</text>
</comment>
<dbReference type="Proteomes" id="UP000827724">
    <property type="component" value="Unassembled WGS sequence"/>
</dbReference>